<evidence type="ECO:0000313" key="3">
    <source>
        <dbReference type="EMBL" id="ORY45761.1"/>
    </source>
</evidence>
<comment type="caution">
    <text evidence="3">The sequence shown here is derived from an EMBL/GenBank/DDBJ whole genome shotgun (WGS) entry which is preliminary data.</text>
</comment>
<keyword evidence="1" id="KW-0547">Nucleotide-binding</keyword>
<dbReference type="InterPro" id="IPR011009">
    <property type="entry name" value="Kinase-like_dom_sf"/>
</dbReference>
<evidence type="ECO:0000313" key="4">
    <source>
        <dbReference type="Proteomes" id="UP000193642"/>
    </source>
</evidence>
<dbReference type="InterPro" id="IPR017441">
    <property type="entry name" value="Protein_kinase_ATP_BS"/>
</dbReference>
<name>A0A1Y2CFC7_9FUNG</name>
<evidence type="ECO:0008006" key="5">
    <source>
        <dbReference type="Google" id="ProtNLM"/>
    </source>
</evidence>
<keyword evidence="1" id="KW-0067">ATP-binding</keyword>
<gene>
    <name evidence="3" type="ORF">BCR33DRAFT_173871</name>
</gene>
<dbReference type="GO" id="GO:0005524">
    <property type="term" value="F:ATP binding"/>
    <property type="evidence" value="ECO:0007669"/>
    <property type="project" value="UniProtKB-UniRule"/>
</dbReference>
<feature type="region of interest" description="Disordered" evidence="2">
    <location>
        <begin position="1"/>
        <end position="69"/>
    </location>
</feature>
<feature type="compositionally biased region" description="Polar residues" evidence="2">
    <location>
        <begin position="1"/>
        <end position="11"/>
    </location>
</feature>
<sequence length="265" mass="27967">MSTTTTSSYPKVSTLSSQLVSQPQPLPPPRLLNRSLPRSSSSTTLLSPSNPAPNQSSTLNGLGSPTPSSVSLSKLGRLVAAKRRQSDSEALPIAIPNQNQAVLSPAASFLSMFSRASVSDADLEEGACLSYLSVTSGILTQKHTTARYGIYSEGDQFDVFTLGKEIGHGAFSRVFEASTTSDPSAPKVAIKIIRKPNISPPPSPILNSLGTSFESLSMKRHISIPSLTSLQAQCTCSFVLFVHPVSVASKGNSDRSEPGSWMKSG</sequence>
<protein>
    <recommendedName>
        <fullName evidence="5">Protein kinase domain-containing protein</fullName>
    </recommendedName>
</protein>
<dbReference type="EMBL" id="MCGO01000019">
    <property type="protein sequence ID" value="ORY45761.1"/>
    <property type="molecule type" value="Genomic_DNA"/>
</dbReference>
<feature type="compositionally biased region" description="Polar residues" evidence="2">
    <location>
        <begin position="52"/>
        <end position="69"/>
    </location>
</feature>
<feature type="binding site" evidence="1">
    <location>
        <position position="195"/>
    </location>
    <ligand>
        <name>ATP</name>
        <dbReference type="ChEBI" id="CHEBI:30616"/>
    </ligand>
</feature>
<accession>A0A1Y2CFC7</accession>
<feature type="compositionally biased region" description="Low complexity" evidence="2">
    <location>
        <begin position="12"/>
        <end position="23"/>
    </location>
</feature>
<dbReference type="AlphaFoldDB" id="A0A1Y2CFC7"/>
<feature type="compositionally biased region" description="Low complexity" evidence="2">
    <location>
        <begin position="31"/>
        <end position="49"/>
    </location>
</feature>
<keyword evidence="4" id="KW-1185">Reference proteome</keyword>
<dbReference type="SUPFAM" id="SSF56112">
    <property type="entry name" value="Protein kinase-like (PK-like)"/>
    <property type="match status" value="1"/>
</dbReference>
<dbReference type="PROSITE" id="PS00107">
    <property type="entry name" value="PROTEIN_KINASE_ATP"/>
    <property type="match status" value="1"/>
</dbReference>
<proteinExistence type="predicted"/>
<dbReference type="Gene3D" id="3.30.200.20">
    <property type="entry name" value="Phosphorylase Kinase, domain 1"/>
    <property type="match status" value="1"/>
</dbReference>
<evidence type="ECO:0000256" key="1">
    <source>
        <dbReference type="PROSITE-ProRule" id="PRU10141"/>
    </source>
</evidence>
<organism evidence="3 4">
    <name type="scientific">Rhizoclosmatium globosum</name>
    <dbReference type="NCBI Taxonomy" id="329046"/>
    <lineage>
        <taxon>Eukaryota</taxon>
        <taxon>Fungi</taxon>
        <taxon>Fungi incertae sedis</taxon>
        <taxon>Chytridiomycota</taxon>
        <taxon>Chytridiomycota incertae sedis</taxon>
        <taxon>Chytridiomycetes</taxon>
        <taxon>Chytridiales</taxon>
        <taxon>Chytriomycetaceae</taxon>
        <taxon>Rhizoclosmatium</taxon>
    </lineage>
</organism>
<dbReference type="Proteomes" id="UP000193642">
    <property type="component" value="Unassembled WGS sequence"/>
</dbReference>
<reference evidence="3 4" key="1">
    <citation type="submission" date="2016-07" db="EMBL/GenBank/DDBJ databases">
        <title>Pervasive Adenine N6-methylation of Active Genes in Fungi.</title>
        <authorList>
            <consortium name="DOE Joint Genome Institute"/>
            <person name="Mondo S.J."/>
            <person name="Dannebaum R.O."/>
            <person name="Kuo R.C."/>
            <person name="Labutti K."/>
            <person name="Haridas S."/>
            <person name="Kuo A."/>
            <person name="Salamov A."/>
            <person name="Ahrendt S.R."/>
            <person name="Lipzen A."/>
            <person name="Sullivan W."/>
            <person name="Andreopoulos W.B."/>
            <person name="Clum A."/>
            <person name="Lindquist E."/>
            <person name="Daum C."/>
            <person name="Ramamoorthy G.K."/>
            <person name="Gryganskyi A."/>
            <person name="Culley D."/>
            <person name="Magnuson J.K."/>
            <person name="James T.Y."/>
            <person name="O'Malley M.A."/>
            <person name="Stajich J.E."/>
            <person name="Spatafora J.W."/>
            <person name="Visel A."/>
            <person name="Grigoriev I.V."/>
        </authorList>
    </citation>
    <scope>NUCLEOTIDE SEQUENCE [LARGE SCALE GENOMIC DNA]</scope>
    <source>
        <strain evidence="3 4">JEL800</strain>
    </source>
</reference>
<evidence type="ECO:0000256" key="2">
    <source>
        <dbReference type="SAM" id="MobiDB-lite"/>
    </source>
</evidence>